<dbReference type="GO" id="GO:0016791">
    <property type="term" value="F:phosphatase activity"/>
    <property type="evidence" value="ECO:0007669"/>
    <property type="project" value="TreeGrafter"/>
</dbReference>
<dbReference type="CDD" id="cd07530">
    <property type="entry name" value="HAD_Pase_UmpH-like"/>
    <property type="match status" value="1"/>
</dbReference>
<dbReference type="InterPro" id="IPR006354">
    <property type="entry name" value="HAD-SF_hydro_IIA_hyp1"/>
</dbReference>
<evidence type="ECO:0000256" key="1">
    <source>
        <dbReference type="ARBA" id="ARBA00006696"/>
    </source>
</evidence>
<evidence type="ECO:0000256" key="3">
    <source>
        <dbReference type="ARBA" id="ARBA00022801"/>
    </source>
</evidence>
<accession>A0A1I0DR56</accession>
<dbReference type="GO" id="GO:0046872">
    <property type="term" value="F:metal ion binding"/>
    <property type="evidence" value="ECO:0007669"/>
    <property type="project" value="UniProtKB-KW"/>
</dbReference>
<comment type="cofactor">
    <cofactor evidence="7">
        <name>Mg(2+)</name>
        <dbReference type="ChEBI" id="CHEBI:18420"/>
    </cofactor>
    <text evidence="7">Divalent metal ions. Mg(2+) is the most effective.</text>
</comment>
<dbReference type="EMBL" id="FOHE01000009">
    <property type="protein sequence ID" value="SET34228.1"/>
    <property type="molecule type" value="Genomic_DNA"/>
</dbReference>
<gene>
    <name evidence="8" type="ORF">SAMN05216389_10971</name>
</gene>
<keyword evidence="4 7" id="KW-0460">Magnesium</keyword>
<keyword evidence="2 7" id="KW-0479">Metal-binding</keyword>
<organism evidence="8 9">
    <name type="scientific">Oceanobacillus limi</name>
    <dbReference type="NCBI Taxonomy" id="930131"/>
    <lineage>
        <taxon>Bacteria</taxon>
        <taxon>Bacillati</taxon>
        <taxon>Bacillota</taxon>
        <taxon>Bacilli</taxon>
        <taxon>Bacillales</taxon>
        <taxon>Bacillaceae</taxon>
        <taxon>Oceanobacillus</taxon>
    </lineage>
</organism>
<dbReference type="InterPro" id="IPR006357">
    <property type="entry name" value="HAD-SF_hydro_IIA"/>
</dbReference>
<dbReference type="PANTHER" id="PTHR19288">
    <property type="entry name" value="4-NITROPHENYLPHOSPHATASE-RELATED"/>
    <property type="match status" value="1"/>
</dbReference>
<evidence type="ECO:0000256" key="4">
    <source>
        <dbReference type="ARBA" id="ARBA00022842"/>
    </source>
</evidence>
<feature type="binding site" evidence="7">
    <location>
        <position position="206"/>
    </location>
    <ligand>
        <name>Mg(2+)</name>
        <dbReference type="ChEBI" id="CHEBI:18420"/>
    </ligand>
</feature>
<evidence type="ECO:0000313" key="9">
    <source>
        <dbReference type="Proteomes" id="UP000198618"/>
    </source>
</evidence>
<dbReference type="NCBIfam" id="TIGR01460">
    <property type="entry name" value="HAD-SF-IIA"/>
    <property type="match status" value="1"/>
</dbReference>
<dbReference type="NCBIfam" id="TIGR01457">
    <property type="entry name" value="HAD-SF-IIA-hyp2"/>
    <property type="match status" value="1"/>
</dbReference>
<feature type="active site" description="Proton donor" evidence="5">
    <location>
        <position position="12"/>
    </location>
</feature>
<dbReference type="Gene3D" id="3.40.50.1000">
    <property type="entry name" value="HAD superfamily/HAD-like"/>
    <property type="match status" value="2"/>
</dbReference>
<dbReference type="AlphaFoldDB" id="A0A1I0DR56"/>
<dbReference type="SFLD" id="SFLDG01139">
    <property type="entry name" value="C2.A:_Pyridoxal_Phosphate_Phos"/>
    <property type="match status" value="1"/>
</dbReference>
<dbReference type="InterPro" id="IPR023214">
    <property type="entry name" value="HAD_sf"/>
</dbReference>
<dbReference type="PANTHER" id="PTHR19288:SF46">
    <property type="entry name" value="HALOACID DEHALOGENASE-LIKE HYDROLASE DOMAIN-CONTAINING PROTEIN 2"/>
    <property type="match status" value="1"/>
</dbReference>
<evidence type="ECO:0000256" key="5">
    <source>
        <dbReference type="PIRSR" id="PIRSR000915-1"/>
    </source>
</evidence>
<feature type="binding site" evidence="6">
    <location>
        <position position="181"/>
    </location>
    <ligand>
        <name>substrate</name>
    </ligand>
</feature>
<proteinExistence type="inferred from homology"/>
<dbReference type="FunFam" id="3.40.50.1000:FF:000053">
    <property type="entry name" value="TIGR01457 family HAD hydrolase"/>
    <property type="match status" value="1"/>
</dbReference>
<dbReference type="OrthoDB" id="9810449at2"/>
<protein>
    <submittedName>
        <fullName evidence="8">4-nitrophenyl phosphatase</fullName>
    </submittedName>
</protein>
<dbReference type="GO" id="GO:0005737">
    <property type="term" value="C:cytoplasm"/>
    <property type="evidence" value="ECO:0007669"/>
    <property type="project" value="TreeGrafter"/>
</dbReference>
<dbReference type="SFLD" id="SFLDS00003">
    <property type="entry name" value="Haloacid_Dehalogenase"/>
    <property type="match status" value="1"/>
</dbReference>
<evidence type="ECO:0000256" key="2">
    <source>
        <dbReference type="ARBA" id="ARBA00022723"/>
    </source>
</evidence>
<feature type="active site" description="Nucleophile" evidence="5">
    <location>
        <position position="10"/>
    </location>
</feature>
<keyword evidence="3" id="KW-0378">Hydrolase</keyword>
<feature type="binding site" evidence="7">
    <location>
        <position position="10"/>
    </location>
    <ligand>
        <name>Mg(2+)</name>
        <dbReference type="ChEBI" id="CHEBI:18420"/>
    </ligand>
</feature>
<dbReference type="SUPFAM" id="SSF56784">
    <property type="entry name" value="HAD-like"/>
    <property type="match status" value="1"/>
</dbReference>
<dbReference type="RefSeq" id="WP_090869818.1">
    <property type="nucleotide sequence ID" value="NZ_FOHE01000009.1"/>
</dbReference>
<dbReference type="PIRSF" id="PIRSF000915">
    <property type="entry name" value="PGP-type_phosphatase"/>
    <property type="match status" value="1"/>
</dbReference>
<evidence type="ECO:0000256" key="7">
    <source>
        <dbReference type="PIRSR" id="PIRSR000915-3"/>
    </source>
</evidence>
<feature type="binding site" evidence="7">
    <location>
        <position position="12"/>
    </location>
    <ligand>
        <name>Mg(2+)</name>
        <dbReference type="ChEBI" id="CHEBI:18420"/>
    </ligand>
</feature>
<dbReference type="Pfam" id="PF13344">
    <property type="entry name" value="Hydrolase_6"/>
    <property type="match status" value="1"/>
</dbReference>
<sequence>MKPYKGYLIDLDGTMYRGNEVIKEAPDFVNRLREKNIPYLFLTNNSSKTPEAVSDKLNQMGIHSTPEHVFTSSMATAKYLKQQKQDASCYVIGEVGLHDALKREGLQITDQHCDFVVTGMDREITYEKLAQACIAIREGAQFVSTNSDIAIPTERGLLPGNGALTSVITVSTGKKPIFVGKPESIIVEEALNVLGTDIKETLVVGDNYHTDIQAGINAGIDTLMVFTGLTPYEDLPNLEVKPTYDVQKLTEFTIL</sequence>
<evidence type="ECO:0000256" key="6">
    <source>
        <dbReference type="PIRSR" id="PIRSR000915-2"/>
    </source>
</evidence>
<dbReference type="Pfam" id="PF13242">
    <property type="entry name" value="Hydrolase_like"/>
    <property type="match status" value="1"/>
</dbReference>
<comment type="similarity">
    <text evidence="1">Belongs to the HAD-like hydrolase superfamily. NagD family.</text>
</comment>
<reference evidence="8 9" key="1">
    <citation type="submission" date="2016-10" db="EMBL/GenBank/DDBJ databases">
        <authorList>
            <person name="de Groot N.N."/>
        </authorList>
    </citation>
    <scope>NUCLEOTIDE SEQUENCE [LARGE SCALE GENOMIC DNA]</scope>
    <source>
        <strain evidence="8 9">IBRC-M 10780</strain>
    </source>
</reference>
<dbReference type="STRING" id="930131.SAMN05216389_10971"/>
<evidence type="ECO:0000313" key="8">
    <source>
        <dbReference type="EMBL" id="SET34228.1"/>
    </source>
</evidence>
<dbReference type="Proteomes" id="UP000198618">
    <property type="component" value="Unassembled WGS sequence"/>
</dbReference>
<dbReference type="InterPro" id="IPR036412">
    <property type="entry name" value="HAD-like_sf"/>
</dbReference>
<keyword evidence="9" id="KW-1185">Reference proteome</keyword>
<name>A0A1I0DR56_9BACI</name>